<evidence type="ECO:0000313" key="1">
    <source>
        <dbReference type="EMBL" id="MBE1604013.1"/>
    </source>
</evidence>
<proteinExistence type="predicted"/>
<name>A0A927MRR1_9ACTN</name>
<sequence length="69" mass="8015">MDHARDRYDAKLYRVTAECGRWKLSQGDEEILWFDTKDAAVEEGRKRAGADRPCQLVIRDGTIEVENIF</sequence>
<reference evidence="1" key="1">
    <citation type="submission" date="2020-10" db="EMBL/GenBank/DDBJ databases">
        <title>Sequencing the genomes of 1000 actinobacteria strains.</title>
        <authorList>
            <person name="Klenk H.-P."/>
        </authorList>
    </citation>
    <scope>NUCLEOTIDE SEQUENCE</scope>
    <source>
        <strain evidence="1">DSM 45354</strain>
    </source>
</reference>
<dbReference type="RefSeq" id="WP_420481515.1">
    <property type="nucleotide sequence ID" value="NZ_BAABJL010000220.1"/>
</dbReference>
<evidence type="ECO:0000313" key="2">
    <source>
        <dbReference type="Proteomes" id="UP000638648"/>
    </source>
</evidence>
<accession>A0A927MRR1</accession>
<dbReference type="Pfam" id="PF09954">
    <property type="entry name" value="DUF2188"/>
    <property type="match status" value="1"/>
</dbReference>
<comment type="caution">
    <text evidence="1">The sequence shown here is derived from an EMBL/GenBank/DDBJ whole genome shotgun (WGS) entry which is preliminary data.</text>
</comment>
<dbReference type="AlphaFoldDB" id="A0A927MRR1"/>
<protein>
    <submittedName>
        <fullName evidence="1">Uncharacterized protein</fullName>
    </submittedName>
</protein>
<organism evidence="1 2">
    <name type="scientific">Actinopolymorpha pittospori</name>
    <dbReference type="NCBI Taxonomy" id="648752"/>
    <lineage>
        <taxon>Bacteria</taxon>
        <taxon>Bacillati</taxon>
        <taxon>Actinomycetota</taxon>
        <taxon>Actinomycetes</taxon>
        <taxon>Propionibacteriales</taxon>
        <taxon>Actinopolymorphaceae</taxon>
        <taxon>Actinopolymorpha</taxon>
    </lineage>
</organism>
<gene>
    <name evidence="1" type="ORF">HEB94_000861</name>
</gene>
<dbReference type="Proteomes" id="UP000638648">
    <property type="component" value="Unassembled WGS sequence"/>
</dbReference>
<dbReference type="InterPro" id="IPR018691">
    <property type="entry name" value="DUF2188"/>
</dbReference>
<dbReference type="EMBL" id="JADBEM010000001">
    <property type="protein sequence ID" value="MBE1604013.1"/>
    <property type="molecule type" value="Genomic_DNA"/>
</dbReference>
<keyword evidence="2" id="KW-1185">Reference proteome</keyword>